<dbReference type="EMBL" id="JASCZI010242085">
    <property type="protein sequence ID" value="MED6209499.1"/>
    <property type="molecule type" value="Genomic_DNA"/>
</dbReference>
<proteinExistence type="predicted"/>
<sequence length="129" mass="14541">MYTGIEVAALDDDEFVIGMDFMSRESMISTREDAMEEMEEGACDYDSLGDGLEGWAIRLYAHVVVELDLARALDLARKLEIPFLALILILPDSTVRSLSTQCSYTVNKDCSFDFAPVRSRGETGRLRRY</sequence>
<organism evidence="1 2">
    <name type="scientific">Stylosanthes scabra</name>
    <dbReference type="NCBI Taxonomy" id="79078"/>
    <lineage>
        <taxon>Eukaryota</taxon>
        <taxon>Viridiplantae</taxon>
        <taxon>Streptophyta</taxon>
        <taxon>Embryophyta</taxon>
        <taxon>Tracheophyta</taxon>
        <taxon>Spermatophyta</taxon>
        <taxon>Magnoliopsida</taxon>
        <taxon>eudicotyledons</taxon>
        <taxon>Gunneridae</taxon>
        <taxon>Pentapetalae</taxon>
        <taxon>rosids</taxon>
        <taxon>fabids</taxon>
        <taxon>Fabales</taxon>
        <taxon>Fabaceae</taxon>
        <taxon>Papilionoideae</taxon>
        <taxon>50 kb inversion clade</taxon>
        <taxon>dalbergioids sensu lato</taxon>
        <taxon>Dalbergieae</taxon>
        <taxon>Pterocarpus clade</taxon>
        <taxon>Stylosanthes</taxon>
    </lineage>
</organism>
<keyword evidence="2" id="KW-1185">Reference proteome</keyword>
<reference evidence="1 2" key="1">
    <citation type="journal article" date="2023" name="Plants (Basel)">
        <title>Bridging the Gap: Combining Genomics and Transcriptomics Approaches to Understand Stylosanthes scabra, an Orphan Legume from the Brazilian Caatinga.</title>
        <authorList>
            <person name="Ferreira-Neto J.R.C."/>
            <person name="da Silva M.D."/>
            <person name="Binneck E."/>
            <person name="de Melo N.F."/>
            <person name="da Silva R.H."/>
            <person name="de Melo A.L.T.M."/>
            <person name="Pandolfi V."/>
            <person name="Bustamante F.O."/>
            <person name="Brasileiro-Vidal A.C."/>
            <person name="Benko-Iseppon A.M."/>
        </authorList>
    </citation>
    <scope>NUCLEOTIDE SEQUENCE [LARGE SCALE GENOMIC DNA]</scope>
    <source>
        <tissue evidence="1">Leaves</tissue>
    </source>
</reference>
<gene>
    <name evidence="1" type="ORF">PIB30_055298</name>
</gene>
<evidence type="ECO:0000313" key="1">
    <source>
        <dbReference type="EMBL" id="MED6209499.1"/>
    </source>
</evidence>
<accession>A0ABU6YHL6</accession>
<evidence type="ECO:0000313" key="2">
    <source>
        <dbReference type="Proteomes" id="UP001341840"/>
    </source>
</evidence>
<protein>
    <submittedName>
        <fullName evidence="1">Uncharacterized protein</fullName>
    </submittedName>
</protein>
<comment type="caution">
    <text evidence="1">The sequence shown here is derived from an EMBL/GenBank/DDBJ whole genome shotgun (WGS) entry which is preliminary data.</text>
</comment>
<dbReference type="Proteomes" id="UP001341840">
    <property type="component" value="Unassembled WGS sequence"/>
</dbReference>
<name>A0ABU6YHL6_9FABA</name>